<dbReference type="GO" id="GO:0005829">
    <property type="term" value="C:cytosol"/>
    <property type="evidence" value="ECO:0007669"/>
    <property type="project" value="TreeGrafter"/>
</dbReference>
<comment type="similarity">
    <text evidence="1">Belongs to the LysR transcriptional regulatory family.</text>
</comment>
<dbReference type="Pfam" id="PF03466">
    <property type="entry name" value="LysR_substrate"/>
    <property type="match status" value="1"/>
</dbReference>
<accession>A0A5A7MIB9</accession>
<dbReference type="Gene3D" id="3.40.190.290">
    <property type="match status" value="1"/>
</dbReference>
<dbReference type="InterPro" id="IPR005119">
    <property type="entry name" value="LysR_subst-bd"/>
</dbReference>
<evidence type="ECO:0000256" key="4">
    <source>
        <dbReference type="ARBA" id="ARBA00023163"/>
    </source>
</evidence>
<evidence type="ECO:0000256" key="3">
    <source>
        <dbReference type="ARBA" id="ARBA00023125"/>
    </source>
</evidence>
<reference evidence="6 7" key="1">
    <citation type="journal article" date="2019" name="Microbiol. Resour. Announc.">
        <title>Draft Genome Sequence of Comamonas testosteroni TA441, a Bacterium That Has a Cryptic Phenol Degradation Gene Cluster.</title>
        <authorList>
            <person name="Arai H."/>
            <person name="Ishii M."/>
        </authorList>
    </citation>
    <scope>NUCLEOTIDE SEQUENCE [LARGE SCALE GENOMIC DNA]</scope>
    <source>
        <strain evidence="6 7">TA441</strain>
    </source>
</reference>
<evidence type="ECO:0000313" key="6">
    <source>
        <dbReference type="EMBL" id="GEQ77476.1"/>
    </source>
</evidence>
<dbReference type="InterPro" id="IPR036390">
    <property type="entry name" value="WH_DNA-bd_sf"/>
</dbReference>
<protein>
    <submittedName>
        <fullName evidence="6">LysR family transcriptional regulator</fullName>
    </submittedName>
</protein>
<keyword evidence="3" id="KW-0238">DNA-binding</keyword>
<feature type="domain" description="HTH lysR-type" evidence="5">
    <location>
        <begin position="1"/>
        <end position="60"/>
    </location>
</feature>
<organism evidence="6 7">
    <name type="scientific">Comamonas testosteroni</name>
    <name type="common">Pseudomonas testosteroni</name>
    <dbReference type="NCBI Taxonomy" id="285"/>
    <lineage>
        <taxon>Bacteria</taxon>
        <taxon>Pseudomonadati</taxon>
        <taxon>Pseudomonadota</taxon>
        <taxon>Betaproteobacteria</taxon>
        <taxon>Burkholderiales</taxon>
        <taxon>Comamonadaceae</taxon>
        <taxon>Comamonas</taxon>
    </lineage>
</organism>
<dbReference type="InterPro" id="IPR050950">
    <property type="entry name" value="HTH-type_LysR_regulators"/>
</dbReference>
<evidence type="ECO:0000256" key="2">
    <source>
        <dbReference type="ARBA" id="ARBA00023015"/>
    </source>
</evidence>
<dbReference type="RefSeq" id="WP_149356880.1">
    <property type="nucleotide sequence ID" value="NZ_BKBW01000013.1"/>
</dbReference>
<dbReference type="EMBL" id="BKBW01000013">
    <property type="protein sequence ID" value="GEQ77476.1"/>
    <property type="molecule type" value="Genomic_DNA"/>
</dbReference>
<dbReference type="GO" id="GO:0003700">
    <property type="term" value="F:DNA-binding transcription factor activity"/>
    <property type="evidence" value="ECO:0007669"/>
    <property type="project" value="InterPro"/>
</dbReference>
<dbReference type="InterPro" id="IPR000847">
    <property type="entry name" value="LysR_HTH_N"/>
</dbReference>
<proteinExistence type="inferred from homology"/>
<dbReference type="PROSITE" id="PS50931">
    <property type="entry name" value="HTH_LYSR"/>
    <property type="match status" value="1"/>
</dbReference>
<dbReference type="SUPFAM" id="SSF53850">
    <property type="entry name" value="Periplasmic binding protein-like II"/>
    <property type="match status" value="1"/>
</dbReference>
<dbReference type="Pfam" id="PF00126">
    <property type="entry name" value="HTH_1"/>
    <property type="match status" value="1"/>
</dbReference>
<evidence type="ECO:0000313" key="7">
    <source>
        <dbReference type="Proteomes" id="UP000323105"/>
    </source>
</evidence>
<dbReference type="PANTHER" id="PTHR30419:SF30">
    <property type="entry name" value="LYSR FAMILY TRANSCRIPTIONAL REGULATOR"/>
    <property type="match status" value="1"/>
</dbReference>
<dbReference type="PANTHER" id="PTHR30419">
    <property type="entry name" value="HTH-TYPE TRANSCRIPTIONAL REGULATOR YBHD"/>
    <property type="match status" value="1"/>
</dbReference>
<keyword evidence="2" id="KW-0805">Transcription regulation</keyword>
<dbReference type="SUPFAM" id="SSF46785">
    <property type="entry name" value="Winged helix' DNA-binding domain"/>
    <property type="match status" value="1"/>
</dbReference>
<keyword evidence="4" id="KW-0804">Transcription</keyword>
<dbReference type="Proteomes" id="UP000323105">
    <property type="component" value="Unassembled WGS sequence"/>
</dbReference>
<gene>
    <name evidence="6" type="ORF">CTTA_4481</name>
</gene>
<name>A0A5A7MIB9_COMTE</name>
<evidence type="ECO:0000259" key="5">
    <source>
        <dbReference type="PROSITE" id="PS50931"/>
    </source>
</evidence>
<sequence length="295" mass="32883">MDLSIRQLKVFITISQLGSFSEAAKALHVTGPALSLIVKSLEENTGFRVFDRTTRSVRLTPAGRVFLPQAERLMTEYRHLIRATEEIRQKRAGVVRVAASQLLSCTVIPSACARFQAQCRDIEVVHVDAAFDRIQEMLLRGDADLGIGPERICDPDIISSDLFSSPLGIVCSVNHPFAEREAVPWAELKNENVILADRSAAPLLARDAGYQVKFERIYDVGHYTTAMALANENKGVVVSARYSRNLLRSFNLVLVPLTAPQTLRKIMLYRNRRFTLSPAAERFAEQIGSLLSELD</sequence>
<evidence type="ECO:0000256" key="1">
    <source>
        <dbReference type="ARBA" id="ARBA00009437"/>
    </source>
</evidence>
<dbReference type="GO" id="GO:0003677">
    <property type="term" value="F:DNA binding"/>
    <property type="evidence" value="ECO:0007669"/>
    <property type="project" value="UniProtKB-KW"/>
</dbReference>
<dbReference type="InterPro" id="IPR036388">
    <property type="entry name" value="WH-like_DNA-bd_sf"/>
</dbReference>
<dbReference type="FunFam" id="1.10.10.10:FF:000001">
    <property type="entry name" value="LysR family transcriptional regulator"/>
    <property type="match status" value="1"/>
</dbReference>
<dbReference type="AlphaFoldDB" id="A0A5A7MIB9"/>
<comment type="caution">
    <text evidence="6">The sequence shown here is derived from an EMBL/GenBank/DDBJ whole genome shotgun (WGS) entry which is preliminary data.</text>
</comment>
<dbReference type="Gene3D" id="1.10.10.10">
    <property type="entry name" value="Winged helix-like DNA-binding domain superfamily/Winged helix DNA-binding domain"/>
    <property type="match status" value="1"/>
</dbReference>